<dbReference type="OrthoDB" id="3238883at2"/>
<protein>
    <submittedName>
        <fullName evidence="1">Uncharacterized protein</fullName>
    </submittedName>
</protein>
<accession>A0A444Q401</accession>
<proteinExistence type="predicted"/>
<dbReference type="EMBL" id="RZNC01000006">
    <property type="protein sequence ID" value="RWZ58484.1"/>
    <property type="molecule type" value="Genomic_DNA"/>
</dbReference>
<gene>
    <name evidence="1" type="ORF">ELQ92_14370</name>
</gene>
<evidence type="ECO:0000313" key="1">
    <source>
        <dbReference type="EMBL" id="RWZ58484.1"/>
    </source>
</evidence>
<dbReference type="RefSeq" id="WP_128500018.1">
    <property type="nucleotide sequence ID" value="NZ_RZNC01000006.1"/>
</dbReference>
<keyword evidence="2" id="KW-1185">Reference proteome</keyword>
<sequence length="211" mass="22006">MGHVLSRTGRSGRALRAAIAVGALVVTCSIAGCASATGDRPGGGSAGSDDTETLMVPPTPFEGPWAELLMTMYGIGTTAEREALADGAIDELEYSYFRDRIVECLGDLGVEASFAADSTLEYTPSDEAAEDDADACMGEGGIQVLTLKDTIDRNPENLDEATIMVECLQEAGLVGPEYTARDYVAGVGLSDHGDDDAFAECTADPLGLLER</sequence>
<dbReference type="PROSITE" id="PS51257">
    <property type="entry name" value="PROKAR_LIPOPROTEIN"/>
    <property type="match status" value="1"/>
</dbReference>
<evidence type="ECO:0000313" key="2">
    <source>
        <dbReference type="Proteomes" id="UP000288603"/>
    </source>
</evidence>
<dbReference type="AlphaFoldDB" id="A0A444Q401"/>
<organism evidence="1 2">
    <name type="scientific">Labedella populi</name>
    <dbReference type="NCBI Taxonomy" id="2498850"/>
    <lineage>
        <taxon>Bacteria</taxon>
        <taxon>Bacillati</taxon>
        <taxon>Actinomycetota</taxon>
        <taxon>Actinomycetes</taxon>
        <taxon>Micrococcales</taxon>
        <taxon>Microbacteriaceae</taxon>
        <taxon>Labedella</taxon>
    </lineage>
</organism>
<name>A0A444Q401_9MICO</name>
<dbReference type="Proteomes" id="UP000288603">
    <property type="component" value="Unassembled WGS sequence"/>
</dbReference>
<comment type="caution">
    <text evidence="1">The sequence shown here is derived from an EMBL/GenBank/DDBJ whole genome shotgun (WGS) entry which is preliminary data.</text>
</comment>
<reference evidence="1 2" key="1">
    <citation type="submission" date="2018-12" db="EMBL/GenBank/DDBJ databases">
        <authorList>
            <person name="Li F."/>
        </authorList>
    </citation>
    <scope>NUCLEOTIDE SEQUENCE [LARGE SCALE GENOMIC DNA]</scope>
    <source>
        <strain evidence="1 2">8H24J-4-2</strain>
    </source>
</reference>